<dbReference type="SUPFAM" id="SSF53448">
    <property type="entry name" value="Nucleotide-diphospho-sugar transferases"/>
    <property type="match status" value="1"/>
</dbReference>
<feature type="domain" description="Glycosyltransferase 2-like" evidence="1">
    <location>
        <begin position="143"/>
        <end position="320"/>
    </location>
</feature>
<sequence>MSQGHIAVFTDHSRHIPYESLISYYPVLFYTQPGRCPASFEQIASTEIQEAEEHEILLYVVDYKTREEELAIANQIRAVRPRSKILLIKEAIRLKGDFPYHTVQGDGMLRLFSYRPAYPNELFAEIQHIIHPEYPILKDTIAFILPIFNEEKRFNYVKDFLESLATFISEDYIHASINFFDDASSDRSKALLQEYRSIVMEATDTLFTVGYLEVHQVEQNTRKAGLFIEGMKNVSSDYYVFVDADNSFRIEDIARLLTIAQEGYYDIVVGTKDLTIEYRGAVRRFMSFGKRNLTRFFLPKGVTDSQTGLKIINRRVVHRLLPYLHVESGLAIDLELMYAAKKERLRVYQQPVTCIEREGSHVNLVKDSVAFLKTMVSLYQRHRKDEVPVK</sequence>
<dbReference type="PANTHER" id="PTHR10859:SF91">
    <property type="entry name" value="DOLICHYL-PHOSPHATE BETA-GLUCOSYLTRANSFERASE"/>
    <property type="match status" value="1"/>
</dbReference>
<name>A0A0V8GEM1_9BACL</name>
<dbReference type="Proteomes" id="UP000053797">
    <property type="component" value="Unassembled WGS sequence"/>
</dbReference>
<evidence type="ECO:0000313" key="3">
    <source>
        <dbReference type="Proteomes" id="UP000053797"/>
    </source>
</evidence>
<reference evidence="2 3" key="1">
    <citation type="journal article" date="2015" name="Int. J. Syst. Evol. Microbiol.">
        <title>Exiguobacterium enclense sp. nov., isolated from sediment.</title>
        <authorList>
            <person name="Dastager S.G."/>
            <person name="Mawlankar R."/>
            <person name="Sonalkar V.V."/>
            <person name="Thorat M.N."/>
            <person name="Mual P."/>
            <person name="Verma A."/>
            <person name="Krishnamurthi S."/>
            <person name="Tang S.K."/>
            <person name="Li W.J."/>
        </authorList>
    </citation>
    <scope>NUCLEOTIDE SEQUENCE [LARGE SCALE GENOMIC DNA]</scope>
    <source>
        <strain evidence="2 3">NIO-1109</strain>
    </source>
</reference>
<dbReference type="InterPro" id="IPR029044">
    <property type="entry name" value="Nucleotide-diphossugar_trans"/>
</dbReference>
<evidence type="ECO:0000313" key="2">
    <source>
        <dbReference type="EMBL" id="KSU48677.1"/>
    </source>
</evidence>
<proteinExistence type="predicted"/>
<dbReference type="InterPro" id="IPR001173">
    <property type="entry name" value="Glyco_trans_2-like"/>
</dbReference>
<protein>
    <recommendedName>
        <fullName evidence="1">Glycosyltransferase 2-like domain-containing protein</fullName>
    </recommendedName>
</protein>
<evidence type="ECO:0000259" key="1">
    <source>
        <dbReference type="Pfam" id="PF00535"/>
    </source>
</evidence>
<gene>
    <name evidence="2" type="ORF">AS033_10115</name>
</gene>
<dbReference type="AlphaFoldDB" id="A0A0V8GEM1"/>
<dbReference type="EMBL" id="LNQL01000003">
    <property type="protein sequence ID" value="KSU48677.1"/>
    <property type="molecule type" value="Genomic_DNA"/>
</dbReference>
<organism evidence="2 3">
    <name type="scientific">Exiguobacterium indicum</name>
    <dbReference type="NCBI Taxonomy" id="296995"/>
    <lineage>
        <taxon>Bacteria</taxon>
        <taxon>Bacillati</taxon>
        <taxon>Bacillota</taxon>
        <taxon>Bacilli</taxon>
        <taxon>Bacillales</taxon>
        <taxon>Bacillales Family XII. Incertae Sedis</taxon>
        <taxon>Exiguobacterium</taxon>
    </lineage>
</organism>
<dbReference type="GO" id="GO:0006487">
    <property type="term" value="P:protein N-linked glycosylation"/>
    <property type="evidence" value="ECO:0007669"/>
    <property type="project" value="TreeGrafter"/>
</dbReference>
<dbReference type="Pfam" id="PF00535">
    <property type="entry name" value="Glycos_transf_2"/>
    <property type="match status" value="1"/>
</dbReference>
<accession>A0A0V8GEM1</accession>
<comment type="caution">
    <text evidence="2">The sequence shown here is derived from an EMBL/GenBank/DDBJ whole genome shotgun (WGS) entry which is preliminary data.</text>
</comment>
<dbReference type="PANTHER" id="PTHR10859">
    <property type="entry name" value="GLYCOSYL TRANSFERASE"/>
    <property type="match status" value="1"/>
</dbReference>
<dbReference type="Gene3D" id="3.90.550.10">
    <property type="entry name" value="Spore Coat Polysaccharide Biosynthesis Protein SpsA, Chain A"/>
    <property type="match status" value="1"/>
</dbReference>
<dbReference type="RefSeq" id="WP_058265416.1">
    <property type="nucleotide sequence ID" value="NZ_FMYN01000003.1"/>
</dbReference>